<dbReference type="RefSeq" id="WP_151119845.1">
    <property type="nucleotide sequence ID" value="NZ_CP042582.1"/>
</dbReference>
<dbReference type="Pfam" id="PF01541">
    <property type="entry name" value="GIY-YIG"/>
    <property type="match status" value="1"/>
</dbReference>
<dbReference type="InterPro" id="IPR000305">
    <property type="entry name" value="GIY-YIG_endonuc"/>
</dbReference>
<feature type="domain" description="GIY-YIG" evidence="2">
    <location>
        <begin position="2"/>
        <end position="85"/>
    </location>
</feature>
<dbReference type="CDD" id="cd10449">
    <property type="entry name" value="GIY-YIG_SLX1_like"/>
    <property type="match status" value="1"/>
</dbReference>
<accession>A0A5J6N748</accession>
<gene>
    <name evidence="3" type="ORF">FRZ61_45210</name>
</gene>
<evidence type="ECO:0000313" key="4">
    <source>
        <dbReference type="Proteomes" id="UP000325797"/>
    </source>
</evidence>
<dbReference type="InterPro" id="IPR035901">
    <property type="entry name" value="GIY-YIG_endonuc_sf"/>
</dbReference>
<dbReference type="PANTHER" id="PTHR34477">
    <property type="entry name" value="UPF0213 PROTEIN YHBQ"/>
    <property type="match status" value="1"/>
</dbReference>
<name>A0A5J6N748_9PROT</name>
<dbReference type="OrthoDB" id="7159537at2"/>
<keyword evidence="4" id="KW-1185">Reference proteome</keyword>
<dbReference type="Proteomes" id="UP000325797">
    <property type="component" value="Chromosome"/>
</dbReference>
<dbReference type="InterPro" id="IPR050190">
    <property type="entry name" value="UPF0213_domain"/>
</dbReference>
<evidence type="ECO:0000256" key="1">
    <source>
        <dbReference type="ARBA" id="ARBA00007435"/>
    </source>
</evidence>
<dbReference type="SUPFAM" id="SSF82771">
    <property type="entry name" value="GIY-YIG endonuclease"/>
    <property type="match status" value="1"/>
</dbReference>
<dbReference type="EMBL" id="CP042582">
    <property type="protein sequence ID" value="QEX24580.1"/>
    <property type="molecule type" value="Genomic_DNA"/>
</dbReference>
<dbReference type="Gene3D" id="3.40.1440.10">
    <property type="entry name" value="GIY-YIG endonuclease"/>
    <property type="match status" value="1"/>
</dbReference>
<dbReference type="PANTHER" id="PTHR34477:SF1">
    <property type="entry name" value="UPF0213 PROTEIN YHBQ"/>
    <property type="match status" value="1"/>
</dbReference>
<reference evidence="3 4" key="1">
    <citation type="submission" date="2019-08" db="EMBL/GenBank/DDBJ databases">
        <title>Hyperibacter terrae gen. nov., sp. nov. and Hyperibacter viscosus sp. nov., two new members in the family Rhodospirillaceae isolated from the rhizosphere of Hypericum perforatum.</title>
        <authorList>
            <person name="Noviana Z."/>
        </authorList>
    </citation>
    <scope>NUCLEOTIDE SEQUENCE [LARGE SCALE GENOMIC DNA]</scope>
    <source>
        <strain evidence="3 4">R5959</strain>
    </source>
</reference>
<dbReference type="PROSITE" id="PS50164">
    <property type="entry name" value="GIY_YIG"/>
    <property type="match status" value="1"/>
</dbReference>
<protein>
    <recommendedName>
        <fullName evidence="2">GIY-YIG domain-containing protein</fullName>
    </recommendedName>
</protein>
<dbReference type="KEGG" id="hadh:FRZ61_45210"/>
<organism evidence="3 4">
    <name type="scientific">Hypericibacter adhaerens</name>
    <dbReference type="NCBI Taxonomy" id="2602016"/>
    <lineage>
        <taxon>Bacteria</taxon>
        <taxon>Pseudomonadati</taxon>
        <taxon>Pseudomonadota</taxon>
        <taxon>Alphaproteobacteria</taxon>
        <taxon>Rhodospirillales</taxon>
        <taxon>Dongiaceae</taxon>
        <taxon>Hypericibacter</taxon>
    </lineage>
</organism>
<dbReference type="AlphaFoldDB" id="A0A5J6N748"/>
<sequence length="85" mass="9912">MTPGFVYVLGSRRRRDCRTYVGWTLDLERRLQQHNDGTGAKSTRGRVWVLLYAERCGTGPEAMSREWHLKRDRKFRAMLAGALRS</sequence>
<evidence type="ECO:0000259" key="2">
    <source>
        <dbReference type="PROSITE" id="PS50164"/>
    </source>
</evidence>
<evidence type="ECO:0000313" key="3">
    <source>
        <dbReference type="EMBL" id="QEX24580.1"/>
    </source>
</evidence>
<comment type="similarity">
    <text evidence="1">Belongs to the UPF0213 family.</text>
</comment>
<proteinExistence type="inferred from homology"/>